<dbReference type="Gene3D" id="3.40.190.290">
    <property type="match status" value="1"/>
</dbReference>
<evidence type="ECO:0000313" key="6">
    <source>
        <dbReference type="EMBL" id="WCT74541.1"/>
    </source>
</evidence>
<dbReference type="Gene3D" id="1.10.10.10">
    <property type="entry name" value="Winged helix-like DNA-binding domain superfamily/Winged helix DNA-binding domain"/>
    <property type="match status" value="1"/>
</dbReference>
<dbReference type="PRINTS" id="PR00039">
    <property type="entry name" value="HTHLYSR"/>
</dbReference>
<keyword evidence="2" id="KW-0805">Transcription regulation</keyword>
<dbReference type="EMBL" id="CP117411">
    <property type="protein sequence ID" value="WCT74541.1"/>
    <property type="molecule type" value="Genomic_DNA"/>
</dbReference>
<dbReference type="Pfam" id="PF03466">
    <property type="entry name" value="LysR_substrate"/>
    <property type="match status" value="1"/>
</dbReference>
<gene>
    <name evidence="6" type="ORF">PQ455_04735</name>
</gene>
<name>A0ABY7TNI1_9SPHN</name>
<evidence type="ECO:0000256" key="3">
    <source>
        <dbReference type="ARBA" id="ARBA00023125"/>
    </source>
</evidence>
<proteinExistence type="inferred from homology"/>
<comment type="similarity">
    <text evidence="1">Belongs to the LysR transcriptional regulatory family.</text>
</comment>
<keyword evidence="3" id="KW-0238">DNA-binding</keyword>
<sequence length="299" mass="33207">MLDRRISHVVAIAHAGSFTKASQSVGISQSGITKSVADLEEELGFSLFHRTARGATLTEEGREFVDRAERLLDDARTLLAGKHQTRDVFAQTLRIGVCPSSLDLLLVEPLATLLHHHPSIRFDVVRSTFEHGAQLLRTGAIDVGVGFEEAFAEWGEFKCEHITTMNLSFFVRKGHPILALPEITSADLGRYNLVLPSDSRPYGPVIRAMLGQDGDWRRRLHVIDYFPIVTRIVETSDTIGLARRGFTSTTDFLKTFAHVPADHMLPQMRLCCATSVRREPGPAVRAFVQSVREAHSLSL</sequence>
<dbReference type="PANTHER" id="PTHR30419:SF30">
    <property type="entry name" value="LYSR FAMILY TRANSCRIPTIONAL REGULATOR"/>
    <property type="match status" value="1"/>
</dbReference>
<dbReference type="InterPro" id="IPR005119">
    <property type="entry name" value="LysR_subst-bd"/>
</dbReference>
<dbReference type="InterPro" id="IPR050950">
    <property type="entry name" value="HTH-type_LysR_regulators"/>
</dbReference>
<dbReference type="SUPFAM" id="SSF46785">
    <property type="entry name" value="Winged helix' DNA-binding domain"/>
    <property type="match status" value="1"/>
</dbReference>
<feature type="domain" description="HTH lysR-type" evidence="5">
    <location>
        <begin position="1"/>
        <end position="58"/>
    </location>
</feature>
<dbReference type="PANTHER" id="PTHR30419">
    <property type="entry name" value="HTH-TYPE TRANSCRIPTIONAL REGULATOR YBHD"/>
    <property type="match status" value="1"/>
</dbReference>
<dbReference type="Pfam" id="PF00126">
    <property type="entry name" value="HTH_1"/>
    <property type="match status" value="1"/>
</dbReference>
<reference evidence="6 7" key="1">
    <citation type="submission" date="2023-02" db="EMBL/GenBank/DDBJ databases">
        <title>Genome sequence of Sphingomonas naphthae.</title>
        <authorList>
            <person name="Kim S."/>
            <person name="Heo J."/>
            <person name="Kwon S.-W."/>
        </authorList>
    </citation>
    <scope>NUCLEOTIDE SEQUENCE [LARGE SCALE GENOMIC DNA]</scope>
    <source>
        <strain evidence="6 7">KACC 18716</strain>
    </source>
</reference>
<dbReference type="SUPFAM" id="SSF53850">
    <property type="entry name" value="Periplasmic binding protein-like II"/>
    <property type="match status" value="1"/>
</dbReference>
<accession>A0ABY7TNI1</accession>
<dbReference type="PROSITE" id="PS50931">
    <property type="entry name" value="HTH_LYSR"/>
    <property type="match status" value="1"/>
</dbReference>
<evidence type="ECO:0000256" key="1">
    <source>
        <dbReference type="ARBA" id="ARBA00009437"/>
    </source>
</evidence>
<evidence type="ECO:0000259" key="5">
    <source>
        <dbReference type="PROSITE" id="PS50931"/>
    </source>
</evidence>
<keyword evidence="4" id="KW-0804">Transcription</keyword>
<dbReference type="Proteomes" id="UP001220395">
    <property type="component" value="Chromosome"/>
</dbReference>
<dbReference type="InterPro" id="IPR036388">
    <property type="entry name" value="WH-like_DNA-bd_sf"/>
</dbReference>
<dbReference type="InterPro" id="IPR036390">
    <property type="entry name" value="WH_DNA-bd_sf"/>
</dbReference>
<keyword evidence="7" id="KW-1185">Reference proteome</keyword>
<protein>
    <submittedName>
        <fullName evidence="6">LysR family transcriptional regulator</fullName>
    </submittedName>
</protein>
<dbReference type="InterPro" id="IPR000847">
    <property type="entry name" value="LysR_HTH_N"/>
</dbReference>
<dbReference type="CDD" id="cd05466">
    <property type="entry name" value="PBP2_LTTR_substrate"/>
    <property type="match status" value="1"/>
</dbReference>
<evidence type="ECO:0000313" key="7">
    <source>
        <dbReference type="Proteomes" id="UP001220395"/>
    </source>
</evidence>
<evidence type="ECO:0000256" key="2">
    <source>
        <dbReference type="ARBA" id="ARBA00023015"/>
    </source>
</evidence>
<organism evidence="6 7">
    <name type="scientific">Sphingomonas naphthae</name>
    <dbReference type="NCBI Taxonomy" id="1813468"/>
    <lineage>
        <taxon>Bacteria</taxon>
        <taxon>Pseudomonadati</taxon>
        <taxon>Pseudomonadota</taxon>
        <taxon>Alphaproteobacteria</taxon>
        <taxon>Sphingomonadales</taxon>
        <taxon>Sphingomonadaceae</taxon>
        <taxon>Sphingomonas</taxon>
    </lineage>
</organism>
<evidence type="ECO:0000256" key="4">
    <source>
        <dbReference type="ARBA" id="ARBA00023163"/>
    </source>
</evidence>
<dbReference type="RefSeq" id="WP_273689646.1">
    <property type="nucleotide sequence ID" value="NZ_CP117411.1"/>
</dbReference>